<evidence type="ECO:0000313" key="1">
    <source>
        <dbReference type="EMBL" id="KAH3699725.1"/>
    </source>
</evidence>
<sequence length="71" mass="8093">MGSCDPLFGPTGTEYECKKFDQYSGYQRAICYRNAYIKSITGNKHACSQSNANYCYFQCMLEKYDRASGNT</sequence>
<reference evidence="1" key="1">
    <citation type="journal article" date="2019" name="bioRxiv">
        <title>The Genome of the Zebra Mussel, Dreissena polymorpha: A Resource for Invasive Species Research.</title>
        <authorList>
            <person name="McCartney M.A."/>
            <person name="Auch B."/>
            <person name="Kono T."/>
            <person name="Mallez S."/>
            <person name="Zhang Y."/>
            <person name="Obille A."/>
            <person name="Becker A."/>
            <person name="Abrahante J.E."/>
            <person name="Garbe J."/>
            <person name="Badalamenti J.P."/>
            <person name="Herman A."/>
            <person name="Mangelson H."/>
            <person name="Liachko I."/>
            <person name="Sullivan S."/>
            <person name="Sone E.D."/>
            <person name="Koren S."/>
            <person name="Silverstein K.A.T."/>
            <person name="Beckman K.B."/>
            <person name="Gohl D.M."/>
        </authorList>
    </citation>
    <scope>NUCLEOTIDE SEQUENCE</scope>
    <source>
        <strain evidence="1">Duluth1</strain>
        <tissue evidence="1">Whole animal</tissue>
    </source>
</reference>
<gene>
    <name evidence="1" type="ORF">DPMN_074686</name>
</gene>
<name>A0A9D3YIZ2_DREPO</name>
<dbReference type="EMBL" id="JAIWYP010000015">
    <property type="protein sequence ID" value="KAH3699725.1"/>
    <property type="molecule type" value="Genomic_DNA"/>
</dbReference>
<evidence type="ECO:0000313" key="2">
    <source>
        <dbReference type="Proteomes" id="UP000828390"/>
    </source>
</evidence>
<proteinExistence type="predicted"/>
<reference evidence="1" key="2">
    <citation type="submission" date="2020-11" db="EMBL/GenBank/DDBJ databases">
        <authorList>
            <person name="McCartney M.A."/>
            <person name="Auch B."/>
            <person name="Kono T."/>
            <person name="Mallez S."/>
            <person name="Becker A."/>
            <person name="Gohl D.M."/>
            <person name="Silverstein K.A.T."/>
            <person name="Koren S."/>
            <person name="Bechman K.B."/>
            <person name="Herman A."/>
            <person name="Abrahante J.E."/>
            <person name="Garbe J."/>
        </authorList>
    </citation>
    <scope>NUCLEOTIDE SEQUENCE</scope>
    <source>
        <strain evidence="1">Duluth1</strain>
        <tissue evidence="1">Whole animal</tissue>
    </source>
</reference>
<keyword evidence="2" id="KW-1185">Reference proteome</keyword>
<protein>
    <submittedName>
        <fullName evidence="1">Uncharacterized protein</fullName>
    </submittedName>
</protein>
<accession>A0A9D3YIZ2</accession>
<dbReference type="Proteomes" id="UP000828390">
    <property type="component" value="Unassembled WGS sequence"/>
</dbReference>
<comment type="caution">
    <text evidence="1">The sequence shown here is derived from an EMBL/GenBank/DDBJ whole genome shotgun (WGS) entry which is preliminary data.</text>
</comment>
<organism evidence="1 2">
    <name type="scientific">Dreissena polymorpha</name>
    <name type="common">Zebra mussel</name>
    <name type="synonym">Mytilus polymorpha</name>
    <dbReference type="NCBI Taxonomy" id="45954"/>
    <lineage>
        <taxon>Eukaryota</taxon>
        <taxon>Metazoa</taxon>
        <taxon>Spiralia</taxon>
        <taxon>Lophotrochozoa</taxon>
        <taxon>Mollusca</taxon>
        <taxon>Bivalvia</taxon>
        <taxon>Autobranchia</taxon>
        <taxon>Heteroconchia</taxon>
        <taxon>Euheterodonta</taxon>
        <taxon>Imparidentia</taxon>
        <taxon>Neoheterodontei</taxon>
        <taxon>Myida</taxon>
        <taxon>Dreissenoidea</taxon>
        <taxon>Dreissenidae</taxon>
        <taxon>Dreissena</taxon>
    </lineage>
</organism>
<dbReference type="AlphaFoldDB" id="A0A9D3YIZ2"/>